<accession>A0A1Q2LHU6</accession>
<feature type="domain" description="Protein kinase" evidence="1">
    <location>
        <begin position="173"/>
        <end position="461"/>
    </location>
</feature>
<dbReference type="AlphaFoldDB" id="A0A1Q2LHU6"/>
<gene>
    <name evidence="2" type="ORF">XJ32_07755</name>
</gene>
<dbReference type="RefSeq" id="WP_077388919.1">
    <property type="nucleotide sequence ID" value="NZ_CP019645.1"/>
</dbReference>
<dbReference type="SUPFAM" id="SSF56112">
    <property type="entry name" value="Protein kinase-like (PK-like)"/>
    <property type="match status" value="1"/>
</dbReference>
<dbReference type="KEGG" id="hbl:XJ32_07755"/>
<evidence type="ECO:0000259" key="1">
    <source>
        <dbReference type="PROSITE" id="PS50011"/>
    </source>
</evidence>
<dbReference type="EMBL" id="CP019645">
    <property type="protein sequence ID" value="AQQ60001.1"/>
    <property type="molecule type" value="Genomic_DNA"/>
</dbReference>
<dbReference type="Gene3D" id="1.10.510.10">
    <property type="entry name" value="Transferase(Phosphotransferase) domain 1"/>
    <property type="match status" value="1"/>
</dbReference>
<name>A0A1Q2LHU6_9HELI</name>
<proteinExistence type="predicted"/>
<dbReference type="Gene3D" id="3.30.200.20">
    <property type="entry name" value="Phosphorylase Kinase, domain 1"/>
    <property type="match status" value="1"/>
</dbReference>
<reference evidence="2 3" key="1">
    <citation type="submission" date="2017-02" db="EMBL/GenBank/DDBJ databases">
        <title>Whole genome sequencing of Helicobacter bilis strain AAQJH.</title>
        <authorList>
            <person name="Conlan S."/>
            <person name="Thomas P.J."/>
            <person name="Mullikin J."/>
            <person name="Palmore T.N."/>
            <person name="Frank K.M."/>
            <person name="Segre J.A."/>
        </authorList>
    </citation>
    <scope>NUCLEOTIDE SEQUENCE [LARGE SCALE GENOMIC DNA]</scope>
    <source>
        <strain evidence="2 3">AAQJH</strain>
    </source>
</reference>
<dbReference type="GO" id="GO:0005524">
    <property type="term" value="F:ATP binding"/>
    <property type="evidence" value="ECO:0007669"/>
    <property type="project" value="InterPro"/>
</dbReference>
<evidence type="ECO:0000313" key="3">
    <source>
        <dbReference type="Proteomes" id="UP000188298"/>
    </source>
</evidence>
<dbReference type="GO" id="GO:0004672">
    <property type="term" value="F:protein kinase activity"/>
    <property type="evidence" value="ECO:0007669"/>
    <property type="project" value="InterPro"/>
</dbReference>
<evidence type="ECO:0000313" key="2">
    <source>
        <dbReference type="EMBL" id="AQQ60001.1"/>
    </source>
</evidence>
<protein>
    <recommendedName>
        <fullName evidence="1">Protein kinase domain-containing protein</fullName>
    </recommendedName>
</protein>
<dbReference type="InterPro" id="IPR000719">
    <property type="entry name" value="Prot_kinase_dom"/>
</dbReference>
<dbReference type="Proteomes" id="UP000188298">
    <property type="component" value="Chromosome"/>
</dbReference>
<dbReference type="PROSITE" id="PS50011">
    <property type="entry name" value="PROTEIN_KINASE_DOM"/>
    <property type="match status" value="1"/>
</dbReference>
<dbReference type="InterPro" id="IPR011009">
    <property type="entry name" value="Kinase-like_dom_sf"/>
</dbReference>
<organism evidence="2 3">
    <name type="scientific">Helicobacter bilis</name>
    <dbReference type="NCBI Taxonomy" id="37372"/>
    <lineage>
        <taxon>Bacteria</taxon>
        <taxon>Pseudomonadati</taxon>
        <taxon>Campylobacterota</taxon>
        <taxon>Epsilonproteobacteria</taxon>
        <taxon>Campylobacterales</taxon>
        <taxon>Helicobacteraceae</taxon>
        <taxon>Helicobacter</taxon>
    </lineage>
</organism>
<sequence>MSQKLDLESLFIQHDLLLIDGYSLAKISFDNEYDLVLEPILKKLKKRIYLPYSIFEKLQGDPRIYKKYFGIQKYIVVSQEYNTINEAILANKNKKILVIVGDIITGNQVLRRKKTAVFFGKKDFSFFNKGKTKSQTHRTQTKKLNTDKIKIKGNIPALNETIHYKDKNKPVAIKLTKELAKGGEGIVYETDSNYLAKIYKTDEHNKDQLKVPKYTQQKLKKFEEVKLDEYSKQHIYLPLKTLYNNNNEWIGFLMNRAKGKPIQYILGGSKERNKHYPNCNYKDLIEMCINFLKLNIKLHEKDIIIGDINPNNVLFDTDNNISLIDCDSFQIDKFPCPVTTEAFLHPSHRGKNMNKFMRNLADEYYAIAVFLFLLAHVGRYPYDCKGSDRDKSQKEMRFPYIVGGNSGKAPDKGQEYWEKLDQTLQECFYQTFQKGGKYADEKNILKPEIWLKHFEKFHKSL</sequence>